<evidence type="ECO:0000313" key="2">
    <source>
        <dbReference type="Proteomes" id="UP000004459"/>
    </source>
</evidence>
<name>G9YX57_FLAPL</name>
<dbReference type="HOGENOM" id="CLU_3078573_0_0_9"/>
<dbReference type="Proteomes" id="UP000004459">
    <property type="component" value="Unassembled WGS sequence"/>
</dbReference>
<accession>G9YX57</accession>
<dbReference type="EMBL" id="AGCK01000332">
    <property type="protein sequence ID" value="EHM37895.1"/>
    <property type="molecule type" value="Genomic_DNA"/>
</dbReference>
<reference evidence="1 2" key="1">
    <citation type="submission" date="2011-08" db="EMBL/GenBank/DDBJ databases">
        <authorList>
            <person name="Weinstock G."/>
            <person name="Sodergren E."/>
            <person name="Clifton S."/>
            <person name="Fulton L."/>
            <person name="Fulton B."/>
            <person name="Courtney L."/>
            <person name="Fronick C."/>
            <person name="Harrison M."/>
            <person name="Strong C."/>
            <person name="Farmer C."/>
            <person name="Delahaunty K."/>
            <person name="Markovic C."/>
            <person name="Hall O."/>
            <person name="Minx P."/>
            <person name="Tomlinson C."/>
            <person name="Mitreva M."/>
            <person name="Hou S."/>
            <person name="Chen J."/>
            <person name="Wollam A."/>
            <person name="Pepin K.H."/>
            <person name="Johnson M."/>
            <person name="Bhonagiri V."/>
            <person name="Zhang X."/>
            <person name="Suruliraj S."/>
            <person name="Warren W."/>
            <person name="Chinwalla A."/>
            <person name="Mardis E.R."/>
            <person name="Wilson R.K."/>
        </authorList>
    </citation>
    <scope>NUCLEOTIDE SEQUENCE [LARGE SCALE GENOMIC DNA]</scope>
    <source>
        <strain evidence="1 2">ATCC 29863</strain>
    </source>
</reference>
<gene>
    <name evidence="1" type="ORF">HMPREF0372_04125</name>
</gene>
<protein>
    <submittedName>
        <fullName evidence="1">Uncharacterized protein</fullName>
    </submittedName>
</protein>
<evidence type="ECO:0000313" key="1">
    <source>
        <dbReference type="EMBL" id="EHM37895.1"/>
    </source>
</evidence>
<sequence length="52" mass="6050">MALPPCGIISYSIPFSPAPLQHTLEERDFLKKMLAIFEKLCYYIIRCFIKLS</sequence>
<organism evidence="1 2">
    <name type="scientific">Flavonifractor plautii ATCC 29863</name>
    <dbReference type="NCBI Taxonomy" id="411475"/>
    <lineage>
        <taxon>Bacteria</taxon>
        <taxon>Bacillati</taxon>
        <taxon>Bacillota</taxon>
        <taxon>Clostridia</taxon>
        <taxon>Eubacteriales</taxon>
        <taxon>Oscillospiraceae</taxon>
        <taxon>Flavonifractor</taxon>
    </lineage>
</organism>
<comment type="caution">
    <text evidence="1">The sequence shown here is derived from an EMBL/GenBank/DDBJ whole genome shotgun (WGS) entry which is preliminary data.</text>
</comment>
<dbReference type="AlphaFoldDB" id="G9YX57"/>
<proteinExistence type="predicted"/>